<proteinExistence type="predicted"/>
<organism evidence="1 2">
    <name type="scientific">Naganishia onofrii</name>
    <dbReference type="NCBI Taxonomy" id="1851511"/>
    <lineage>
        <taxon>Eukaryota</taxon>
        <taxon>Fungi</taxon>
        <taxon>Dikarya</taxon>
        <taxon>Basidiomycota</taxon>
        <taxon>Agaricomycotina</taxon>
        <taxon>Tremellomycetes</taxon>
        <taxon>Filobasidiales</taxon>
        <taxon>Filobasidiaceae</taxon>
        <taxon>Naganishia</taxon>
    </lineage>
</organism>
<dbReference type="EMBL" id="JASBWV010000021">
    <property type="protein sequence ID" value="KAJ9120361.1"/>
    <property type="molecule type" value="Genomic_DNA"/>
</dbReference>
<evidence type="ECO:0000313" key="2">
    <source>
        <dbReference type="Proteomes" id="UP001234202"/>
    </source>
</evidence>
<sequence>MDDTTSHHSTQQSIGAQNTKSSSQSGVESEHDNTLRKSLKPIEHAAESWYKTNRTATELGSPTLRDIFEDYFTSKIGRQLDISESLPGSRVMNSLTGLSTEEDAQLYGGIWGRETAFEPQPLVMYLCAVTYPNDLNCLDKETIADKTMDHGEWAFPDVTESYKTPD</sequence>
<gene>
    <name evidence="1" type="ORF">QFC24_005317</name>
</gene>
<keyword evidence="2" id="KW-1185">Reference proteome</keyword>
<evidence type="ECO:0000313" key="1">
    <source>
        <dbReference type="EMBL" id="KAJ9120361.1"/>
    </source>
</evidence>
<comment type="caution">
    <text evidence="1">The sequence shown here is derived from an EMBL/GenBank/DDBJ whole genome shotgun (WGS) entry which is preliminary data.</text>
</comment>
<dbReference type="Proteomes" id="UP001234202">
    <property type="component" value="Unassembled WGS sequence"/>
</dbReference>
<reference evidence="1" key="1">
    <citation type="submission" date="2023-04" db="EMBL/GenBank/DDBJ databases">
        <title>Draft Genome sequencing of Naganishia species isolated from polar environments using Oxford Nanopore Technology.</title>
        <authorList>
            <person name="Leo P."/>
            <person name="Venkateswaran K."/>
        </authorList>
    </citation>
    <scope>NUCLEOTIDE SEQUENCE</scope>
    <source>
        <strain evidence="1">DBVPG 5303</strain>
    </source>
</reference>
<accession>A0ACC2XAD3</accession>
<protein>
    <submittedName>
        <fullName evidence="1">Uncharacterized protein</fullName>
    </submittedName>
</protein>
<name>A0ACC2XAD3_9TREE</name>